<evidence type="ECO:0000259" key="15">
    <source>
        <dbReference type="PROSITE" id="PS51462"/>
    </source>
</evidence>
<comment type="cofactor">
    <cofactor evidence="1 13">
        <name>Mg(2+)</name>
        <dbReference type="ChEBI" id="CHEBI:18420"/>
    </cofactor>
</comment>
<feature type="short sequence motif" description="Nudix box" evidence="14">
    <location>
        <begin position="260"/>
        <end position="282"/>
    </location>
</feature>
<dbReference type="PROSITE" id="PS51462">
    <property type="entry name" value="NUDIX"/>
    <property type="match status" value="1"/>
</dbReference>
<dbReference type="EMBL" id="FTPS01000001">
    <property type="protein sequence ID" value="SIT75062.1"/>
    <property type="molecule type" value="Genomic_DNA"/>
</dbReference>
<name>A0A1R3WB31_9RHOB</name>
<evidence type="ECO:0000256" key="6">
    <source>
        <dbReference type="ARBA" id="ARBA00022801"/>
    </source>
</evidence>
<dbReference type="GO" id="GO:0005829">
    <property type="term" value="C:cytosol"/>
    <property type="evidence" value="ECO:0007669"/>
    <property type="project" value="TreeGrafter"/>
</dbReference>
<evidence type="ECO:0000313" key="17">
    <source>
        <dbReference type="Proteomes" id="UP000192455"/>
    </source>
</evidence>
<sequence length="375" mass="40932">MSTTIFLYGTLRHVPLLEAVLGRAVDGLELAMARLDDHRPHHVRGRPFPVLTAAPGQGAEGLLVRGLDAGDVARLRFYEGEEDYELREVAVRDGGGRQHRAEAFFARAGRWQAGGPWSLEDWLRDWAEVSVMVAEEAMAHFGRLASAEVALLAPAMERRAAAVLAARARTSTAPARDVEMLARRRPYSRFFALDETDLRFRRFDGAMSPVQTRAALIAGEAAAVLPYDPRQDRVLLVQQFRAPLFMAGDPDPWLWEPVAGYVDAGESPDATARREAEEEAGLTLDVLDPAGGAYSSAGNSTEFVHLFIGIADFTTRAGGGGLDTEGEDIRSRSLPAAELFEALDRGRLRDMPLVALALWLGRHHERLRAAGSATG</sequence>
<keyword evidence="17" id="KW-1185">Reference proteome</keyword>
<comment type="catalytic activity">
    <reaction evidence="12">
        <text>ADP-D-ribose + H2O = D-ribose 5-phosphate + AMP + 2 H(+)</text>
        <dbReference type="Rhea" id="RHEA:10412"/>
        <dbReference type="ChEBI" id="CHEBI:15377"/>
        <dbReference type="ChEBI" id="CHEBI:15378"/>
        <dbReference type="ChEBI" id="CHEBI:57967"/>
        <dbReference type="ChEBI" id="CHEBI:78346"/>
        <dbReference type="ChEBI" id="CHEBI:456215"/>
        <dbReference type="EC" id="3.6.1.13"/>
    </reaction>
</comment>
<dbReference type="InterPro" id="IPR020084">
    <property type="entry name" value="NUDIX_hydrolase_CS"/>
</dbReference>
<evidence type="ECO:0000256" key="14">
    <source>
        <dbReference type="PIRSR" id="PIRSR604385-3"/>
    </source>
</evidence>
<dbReference type="Pfam" id="PF06094">
    <property type="entry name" value="GGACT"/>
    <property type="match status" value="1"/>
</dbReference>
<dbReference type="OrthoDB" id="5292471at2"/>
<evidence type="ECO:0000256" key="2">
    <source>
        <dbReference type="ARBA" id="ARBA00007482"/>
    </source>
</evidence>
<reference evidence="16 17" key="1">
    <citation type="submission" date="2017-01" db="EMBL/GenBank/DDBJ databases">
        <authorList>
            <person name="Mah S.A."/>
            <person name="Swanson W.J."/>
            <person name="Moy G.W."/>
            <person name="Vacquier V.D."/>
        </authorList>
    </citation>
    <scope>NUCLEOTIDE SEQUENCE [LARGE SCALE GENOMIC DNA]</scope>
    <source>
        <strain evidence="16 17">DSM 21219</strain>
    </source>
</reference>
<accession>A0A1R3WB31</accession>
<dbReference type="STRING" id="515897.SAMN05421849_0262"/>
<dbReference type="Pfam" id="PF00293">
    <property type="entry name" value="NUDIX"/>
    <property type="match status" value="1"/>
</dbReference>
<comment type="function">
    <text evidence="8">Acts on ADP-mannose and ADP-glucose as well as ADP-ribose. Prevents glycogen biosynthesis. The reaction catalyzed by this enzyme is a limiting step of the gluconeogenic process.</text>
</comment>
<organism evidence="16 17">
    <name type="scientific">Pontibaca methylaminivorans</name>
    <dbReference type="NCBI Taxonomy" id="515897"/>
    <lineage>
        <taxon>Bacteria</taxon>
        <taxon>Pseudomonadati</taxon>
        <taxon>Pseudomonadota</taxon>
        <taxon>Alphaproteobacteria</taxon>
        <taxon>Rhodobacterales</taxon>
        <taxon>Roseobacteraceae</taxon>
        <taxon>Pontibaca</taxon>
    </lineage>
</organism>
<dbReference type="Gene3D" id="3.90.79.10">
    <property type="entry name" value="Nucleoside Triphosphate Pyrophosphohydrolase"/>
    <property type="match status" value="1"/>
</dbReference>
<dbReference type="PANTHER" id="PTHR11839:SF5">
    <property type="entry name" value="ADP-RIBOSE PYROPHOSPHATASE"/>
    <property type="match status" value="1"/>
</dbReference>
<evidence type="ECO:0000313" key="16">
    <source>
        <dbReference type="EMBL" id="SIT75062.1"/>
    </source>
</evidence>
<feature type="binding site" evidence="13">
    <location>
        <position position="327"/>
    </location>
    <ligand>
        <name>Mg(2+)</name>
        <dbReference type="ChEBI" id="CHEBI:18420"/>
        <label>1</label>
    </ligand>
</feature>
<dbReference type="AlphaFoldDB" id="A0A1R3WB31"/>
<dbReference type="GO" id="GO:0006753">
    <property type="term" value="P:nucleoside phosphate metabolic process"/>
    <property type="evidence" value="ECO:0007669"/>
    <property type="project" value="TreeGrafter"/>
</dbReference>
<keyword evidence="6" id="KW-0378">Hydrolase</keyword>
<dbReference type="InterPro" id="IPR036568">
    <property type="entry name" value="GGCT-like_sf"/>
</dbReference>
<dbReference type="InterPro" id="IPR000086">
    <property type="entry name" value="NUDIX_hydrolase_dom"/>
</dbReference>
<gene>
    <name evidence="16" type="ORF">SAMN05421849_0262</name>
</gene>
<comment type="similarity">
    <text evidence="2">Belongs to the Nudix hydrolase family. NudF subfamily.</text>
</comment>
<protein>
    <recommendedName>
        <fullName evidence="4">ADP-ribose pyrophosphatase</fullName>
        <ecNumber evidence="3">3.6.1.13</ecNumber>
    </recommendedName>
    <alternativeName>
        <fullName evidence="9">ADP-ribose diphosphatase</fullName>
    </alternativeName>
    <alternativeName>
        <fullName evidence="11">ADP-ribose phosphohydrolase</fullName>
    </alternativeName>
    <alternativeName>
        <fullName evidence="10">Adenosine diphosphoribose pyrophosphatase</fullName>
    </alternativeName>
</protein>
<dbReference type="GO" id="GO:0019144">
    <property type="term" value="F:ADP-sugar diphosphatase activity"/>
    <property type="evidence" value="ECO:0007669"/>
    <property type="project" value="TreeGrafter"/>
</dbReference>
<dbReference type="CDD" id="cd06661">
    <property type="entry name" value="GGCT_like"/>
    <property type="match status" value="1"/>
</dbReference>
<evidence type="ECO:0000256" key="1">
    <source>
        <dbReference type="ARBA" id="ARBA00001946"/>
    </source>
</evidence>
<feature type="domain" description="Nudix hydrolase" evidence="15">
    <location>
        <begin position="217"/>
        <end position="356"/>
    </location>
</feature>
<keyword evidence="7 13" id="KW-0460">Magnesium</keyword>
<evidence type="ECO:0000256" key="4">
    <source>
        <dbReference type="ARBA" id="ARBA00013297"/>
    </source>
</evidence>
<feature type="binding site" evidence="13">
    <location>
        <position position="259"/>
    </location>
    <ligand>
        <name>Mg(2+)</name>
        <dbReference type="ChEBI" id="CHEBI:18420"/>
        <label>1</label>
    </ligand>
</feature>
<dbReference type="GO" id="GO:0046872">
    <property type="term" value="F:metal ion binding"/>
    <property type="evidence" value="ECO:0007669"/>
    <property type="project" value="UniProtKB-KW"/>
</dbReference>
<dbReference type="Gene3D" id="3.10.490.10">
    <property type="entry name" value="Gamma-glutamyl cyclotransferase-like"/>
    <property type="match status" value="1"/>
</dbReference>
<evidence type="ECO:0000256" key="13">
    <source>
        <dbReference type="PIRSR" id="PIRSR604385-2"/>
    </source>
</evidence>
<feature type="binding site" evidence="13">
    <location>
        <position position="279"/>
    </location>
    <ligand>
        <name>Mg(2+)</name>
        <dbReference type="ChEBI" id="CHEBI:18420"/>
        <label>1</label>
    </ligand>
</feature>
<dbReference type="RefSeq" id="WP_076646559.1">
    <property type="nucleotide sequence ID" value="NZ_FTPS01000001.1"/>
</dbReference>
<dbReference type="EC" id="3.6.1.13" evidence="3"/>
<dbReference type="GO" id="GO:0019693">
    <property type="term" value="P:ribose phosphate metabolic process"/>
    <property type="evidence" value="ECO:0007669"/>
    <property type="project" value="TreeGrafter"/>
</dbReference>
<feature type="binding site" evidence="13">
    <location>
        <position position="275"/>
    </location>
    <ligand>
        <name>Mg(2+)</name>
        <dbReference type="ChEBI" id="CHEBI:18420"/>
        <label>1</label>
    </ligand>
</feature>
<keyword evidence="5 13" id="KW-0479">Metal-binding</keyword>
<dbReference type="SUPFAM" id="SSF110857">
    <property type="entry name" value="Gamma-glutamyl cyclotransferase-like"/>
    <property type="match status" value="1"/>
</dbReference>
<evidence type="ECO:0000256" key="8">
    <source>
        <dbReference type="ARBA" id="ARBA00025164"/>
    </source>
</evidence>
<evidence type="ECO:0000256" key="5">
    <source>
        <dbReference type="ARBA" id="ARBA00022723"/>
    </source>
</evidence>
<dbReference type="InterPro" id="IPR013024">
    <property type="entry name" value="GGCT-like"/>
</dbReference>
<evidence type="ECO:0000256" key="7">
    <source>
        <dbReference type="ARBA" id="ARBA00022842"/>
    </source>
</evidence>
<dbReference type="NCBIfam" id="TIGR00052">
    <property type="entry name" value="nudix-type nucleoside diphosphatase, YffH/AdpP family"/>
    <property type="match status" value="1"/>
</dbReference>
<dbReference type="PROSITE" id="PS00893">
    <property type="entry name" value="NUDIX_BOX"/>
    <property type="match status" value="1"/>
</dbReference>
<dbReference type="Proteomes" id="UP000192455">
    <property type="component" value="Unassembled WGS sequence"/>
</dbReference>
<evidence type="ECO:0000256" key="10">
    <source>
        <dbReference type="ARBA" id="ARBA00030308"/>
    </source>
</evidence>
<dbReference type="GO" id="GO:0047631">
    <property type="term" value="F:ADP-ribose diphosphatase activity"/>
    <property type="evidence" value="ECO:0007669"/>
    <property type="project" value="UniProtKB-EC"/>
</dbReference>
<dbReference type="PANTHER" id="PTHR11839">
    <property type="entry name" value="UDP/ADP-SUGAR PYROPHOSPHATASE"/>
    <property type="match status" value="1"/>
</dbReference>
<evidence type="ECO:0000256" key="3">
    <source>
        <dbReference type="ARBA" id="ARBA00012453"/>
    </source>
</evidence>
<proteinExistence type="inferred from homology"/>
<evidence type="ECO:0000256" key="11">
    <source>
        <dbReference type="ARBA" id="ARBA00033056"/>
    </source>
</evidence>
<dbReference type="InterPro" id="IPR009288">
    <property type="entry name" value="AIG2-like_dom"/>
</dbReference>
<dbReference type="SUPFAM" id="SSF55811">
    <property type="entry name" value="Nudix"/>
    <property type="match status" value="1"/>
</dbReference>
<dbReference type="InterPro" id="IPR004385">
    <property type="entry name" value="NDP_pyrophosphatase"/>
</dbReference>
<evidence type="ECO:0000256" key="12">
    <source>
        <dbReference type="ARBA" id="ARBA00049546"/>
    </source>
</evidence>
<evidence type="ECO:0000256" key="9">
    <source>
        <dbReference type="ARBA" id="ARBA00030162"/>
    </source>
</evidence>
<dbReference type="InterPro" id="IPR015797">
    <property type="entry name" value="NUDIX_hydrolase-like_dom_sf"/>
</dbReference>